<evidence type="ECO:0000256" key="4">
    <source>
        <dbReference type="RuleBase" id="RU003357"/>
    </source>
</evidence>
<comment type="subcellular location">
    <subcellularLocation>
        <location evidence="1 4">Cell outer membrane</location>
    </subcellularLocation>
</comment>
<evidence type="ECO:0000256" key="5">
    <source>
        <dbReference type="SAM" id="SignalP"/>
    </source>
</evidence>
<evidence type="ECO:0000313" key="9">
    <source>
        <dbReference type="Proteomes" id="UP000266568"/>
    </source>
</evidence>
<evidence type="ECO:0000259" key="6">
    <source>
        <dbReference type="Pfam" id="PF00593"/>
    </source>
</evidence>
<proteinExistence type="inferred from homology"/>
<dbReference type="Pfam" id="PF00593">
    <property type="entry name" value="TonB_dep_Rec_b-barrel"/>
    <property type="match status" value="1"/>
</dbReference>
<dbReference type="OrthoDB" id="5476657at2"/>
<feature type="signal peptide" evidence="5">
    <location>
        <begin position="1"/>
        <end position="31"/>
    </location>
</feature>
<dbReference type="InterPro" id="IPR010104">
    <property type="entry name" value="TonB_rcpt_bac"/>
</dbReference>
<feature type="domain" description="TonB-dependent receptor-like beta-barrel" evidence="6">
    <location>
        <begin position="409"/>
        <end position="880"/>
    </location>
</feature>
<dbReference type="PANTHER" id="PTHR40980:SF3">
    <property type="entry name" value="TONB-DEPENDENT RECEPTOR-LIKE BETA-BARREL DOMAIN-CONTAINING PROTEIN"/>
    <property type="match status" value="1"/>
</dbReference>
<evidence type="ECO:0000256" key="1">
    <source>
        <dbReference type="ARBA" id="ARBA00004442"/>
    </source>
</evidence>
<gene>
    <name evidence="8" type="ORF">DFR49_1396</name>
</gene>
<comment type="caution">
    <text evidence="8">The sequence shown here is derived from an EMBL/GenBank/DDBJ whole genome shotgun (WGS) entry which is preliminary data.</text>
</comment>
<keyword evidence="8" id="KW-0675">Receptor</keyword>
<dbReference type="InterPro" id="IPR012910">
    <property type="entry name" value="Plug_dom"/>
</dbReference>
<reference evidence="8 9" key="1">
    <citation type="submission" date="2018-08" db="EMBL/GenBank/DDBJ databases">
        <title>Genomic Encyclopedia of Type Strains, Phase IV (KMG-IV): sequencing the most valuable type-strain genomes for metagenomic binning, comparative biology and taxonomic classification.</title>
        <authorList>
            <person name="Goeker M."/>
        </authorList>
    </citation>
    <scope>NUCLEOTIDE SEQUENCE [LARGE SCALE GENOMIC DNA]</scope>
    <source>
        <strain evidence="8 9">DSM 25527</strain>
    </source>
</reference>
<dbReference type="RefSeq" id="WP_119034885.1">
    <property type="nucleotide sequence ID" value="NZ_QXDC01000002.1"/>
</dbReference>
<keyword evidence="5" id="KW-0732">Signal</keyword>
<dbReference type="CDD" id="cd01347">
    <property type="entry name" value="ligand_gated_channel"/>
    <property type="match status" value="1"/>
</dbReference>
<keyword evidence="3" id="KW-0998">Cell outer membrane</keyword>
<evidence type="ECO:0000256" key="2">
    <source>
        <dbReference type="ARBA" id="ARBA00023136"/>
    </source>
</evidence>
<protein>
    <submittedName>
        <fullName evidence="8">TonB-dependent receptor</fullName>
    </submittedName>
</protein>
<dbReference type="InterPro" id="IPR000531">
    <property type="entry name" value="Beta-barrel_TonB"/>
</dbReference>
<comment type="similarity">
    <text evidence="4">Belongs to the TonB-dependent receptor family.</text>
</comment>
<dbReference type="AlphaFoldDB" id="A0A397PB84"/>
<dbReference type="InterPro" id="IPR036942">
    <property type="entry name" value="Beta-barrel_TonB_sf"/>
</dbReference>
<keyword evidence="9" id="KW-1185">Reference proteome</keyword>
<feature type="chain" id="PRO_5017293479" evidence="5">
    <location>
        <begin position="32"/>
        <end position="912"/>
    </location>
</feature>
<dbReference type="Pfam" id="PF07715">
    <property type="entry name" value="Plug"/>
    <property type="match status" value="1"/>
</dbReference>
<dbReference type="GO" id="GO:0009279">
    <property type="term" value="C:cell outer membrane"/>
    <property type="evidence" value="ECO:0007669"/>
    <property type="project" value="UniProtKB-SubCell"/>
</dbReference>
<evidence type="ECO:0000256" key="3">
    <source>
        <dbReference type="ARBA" id="ARBA00023237"/>
    </source>
</evidence>
<dbReference type="EMBL" id="QXDC01000002">
    <property type="protein sequence ID" value="RIA46836.1"/>
    <property type="molecule type" value="Genomic_DNA"/>
</dbReference>
<dbReference type="Gene3D" id="2.40.170.20">
    <property type="entry name" value="TonB-dependent receptor, beta-barrel domain"/>
    <property type="match status" value="1"/>
</dbReference>
<evidence type="ECO:0000259" key="7">
    <source>
        <dbReference type="Pfam" id="PF07715"/>
    </source>
</evidence>
<dbReference type="Gene3D" id="2.170.130.10">
    <property type="entry name" value="TonB-dependent receptor, plug domain"/>
    <property type="match status" value="1"/>
</dbReference>
<dbReference type="InterPro" id="IPR037066">
    <property type="entry name" value="Plug_dom_sf"/>
</dbReference>
<accession>A0A397PB84</accession>
<dbReference type="Proteomes" id="UP000266568">
    <property type="component" value="Unassembled WGS sequence"/>
</dbReference>
<keyword evidence="4" id="KW-0798">TonB box</keyword>
<keyword evidence="2 4" id="KW-0472">Membrane</keyword>
<name>A0A397PB84_9SPHN</name>
<dbReference type="SUPFAM" id="SSF56935">
    <property type="entry name" value="Porins"/>
    <property type="match status" value="1"/>
</dbReference>
<feature type="domain" description="TonB-dependent receptor plug" evidence="7">
    <location>
        <begin position="77"/>
        <end position="173"/>
    </location>
</feature>
<evidence type="ECO:0000313" key="8">
    <source>
        <dbReference type="EMBL" id="RIA46836.1"/>
    </source>
</evidence>
<dbReference type="PANTHER" id="PTHR40980">
    <property type="entry name" value="PLUG DOMAIN-CONTAINING PROTEIN"/>
    <property type="match status" value="1"/>
</dbReference>
<dbReference type="NCBIfam" id="TIGR01782">
    <property type="entry name" value="TonB-Xanth-Caul"/>
    <property type="match status" value="1"/>
</dbReference>
<organism evidence="8 9">
    <name type="scientific">Hephaestia caeni</name>
    <dbReference type="NCBI Taxonomy" id="645617"/>
    <lineage>
        <taxon>Bacteria</taxon>
        <taxon>Pseudomonadati</taxon>
        <taxon>Pseudomonadota</taxon>
        <taxon>Alphaproteobacteria</taxon>
        <taxon>Sphingomonadales</taxon>
        <taxon>Sphingomonadaceae</taxon>
        <taxon>Hephaestia</taxon>
    </lineage>
</organism>
<sequence>MRHLEVKRAVRAAIVFSAGFSALALAAPAWAQDSGDQSDDSSVTSDDQDAAGKEIIVTGFAASLQRAIENKRNLDVISDGIAAEDIGKYPEQNIAESLQRVTGVQISRNLGEGQFLSVRGLDPKFTNTLYNGRQLPSGSGTRAFDFQVLSANFASQVDVYKSPTADLMESGLAATVNMQSIRPLTVGKRRVAITAEGTYDEQARGSIRPHISALYTDTFLDNRLGWSIAVDVNKRNIDDQQFVTDGVIQDSTWAGPDPRYRIFAVHQNDLVGDDERISATSALQFKATDSLELYMDTIVSQFDQRYNYFQGNQWYAGAGALGPSPTDTVTVDDNGVETAWRGTNVFAWTQSNRFAFKQSMWSTAFGAKYDFGGWKVDAEGSYGKATERTTQTFVSWATKAPGASMWYDTTVDPDGPISIGFYNDFDPTDKSHYYFTGVQGSYKQPTTDKIWNGRIDVSREVDLGLIRAIRFGGTYQDRTLASTPNAMPSSAAGFPADMDSYLSIYSNPTYFKSYDGPAEFPRSFLTVDLDKFFHDFPMSEITKNNPPTQVLSTTTKVQERSGAGYVRLDLASANSRLRGNVGVRYVITQEASSGFVPTPDAKLVYGYFGSNTLGYTDAALQAQKFTYRNLLPSLNLAYQVGNDIVVRFAAAKVMQRPDMNLLAAASSPSAPTVPPPDQEWRGNLRLGNPALKPYLANQFDLSFEWYMGKRGLLAAAVFVKDVKNLVLTSYYDMPAVVTQSDGSTRPITLAVAQPMNTEKATLKGVEAGFQQALDFLPGPLSHLGVQVNYTHIWSDKVVLDQGQPALPLTGISKNTYNITGYYDDGRFSVHAGYNYRSRWVQDPLSFFGDGSFVNAYGQLDMSSSFKINDKVSILASVANVTQTGMHLVNKYGITRYYGLSGRRFNFGVRASF</sequence>